<evidence type="ECO:0000256" key="1">
    <source>
        <dbReference type="ARBA" id="ARBA00022621"/>
    </source>
</evidence>
<keyword evidence="4" id="KW-1185">Reference proteome</keyword>
<dbReference type="InterPro" id="IPR012827">
    <property type="entry name" value="Hemerythrin_metal-bd"/>
</dbReference>
<organism evidence="3 4">
    <name type="scientific">Advenella alkanexedens</name>
    <dbReference type="NCBI Taxonomy" id="1481665"/>
    <lineage>
        <taxon>Bacteria</taxon>
        <taxon>Pseudomonadati</taxon>
        <taxon>Pseudomonadota</taxon>
        <taxon>Betaproteobacteria</taxon>
        <taxon>Burkholderiales</taxon>
        <taxon>Alcaligenaceae</taxon>
    </lineage>
</organism>
<comment type="caution">
    <text evidence="3">The sequence shown here is derived from an EMBL/GenBank/DDBJ whole genome shotgun (WGS) entry which is preliminary data.</text>
</comment>
<evidence type="ECO:0000313" key="4">
    <source>
        <dbReference type="Proteomes" id="UP000722165"/>
    </source>
</evidence>
<dbReference type="Pfam" id="PF01814">
    <property type="entry name" value="Hemerythrin"/>
    <property type="match status" value="1"/>
</dbReference>
<name>A0ABS6NLK9_9BURK</name>
<dbReference type="CDD" id="cd12107">
    <property type="entry name" value="Hemerythrin"/>
    <property type="match status" value="1"/>
</dbReference>
<dbReference type="InterPro" id="IPR016131">
    <property type="entry name" value="Haemerythrin_Fe_BS"/>
</dbReference>
<evidence type="ECO:0000313" key="3">
    <source>
        <dbReference type="EMBL" id="MBV4396523.1"/>
    </source>
</evidence>
<dbReference type="Proteomes" id="UP000722165">
    <property type="component" value="Unassembled WGS sequence"/>
</dbReference>
<dbReference type="PANTHER" id="PTHR37164">
    <property type="entry name" value="BACTERIOHEMERYTHRIN"/>
    <property type="match status" value="1"/>
</dbReference>
<protein>
    <submittedName>
        <fullName evidence="3">Hemerythrin domain-containing protein</fullName>
    </submittedName>
</protein>
<gene>
    <name evidence="3" type="ORF">KU392_04525</name>
</gene>
<keyword evidence="1" id="KW-0561">Oxygen transport</keyword>
<dbReference type="PANTHER" id="PTHR37164:SF1">
    <property type="entry name" value="BACTERIOHEMERYTHRIN"/>
    <property type="match status" value="1"/>
</dbReference>
<accession>A0ABS6NLK9</accession>
<dbReference type="EMBL" id="JAHSPR010000003">
    <property type="protein sequence ID" value="MBV4396523.1"/>
    <property type="molecule type" value="Genomic_DNA"/>
</dbReference>
<keyword evidence="1" id="KW-0813">Transport</keyword>
<sequence>MTEQHTIHWEVDYTLGYDPMDHIHDEFLALLAQLQEAADEQLPERLKQMETHLQAHFDEENTWMEQTLFPPRQCHMDEHIAVLKSVAEVRILLAEGNTQVCRSLTQALAEWFPGHTTHLDSALAHWMGKDRLKGKPMVFKPMKRV</sequence>
<proteinExistence type="predicted"/>
<dbReference type="NCBIfam" id="TIGR02481">
    <property type="entry name" value="hemeryth_dom"/>
    <property type="match status" value="1"/>
</dbReference>
<reference evidence="3 4" key="1">
    <citation type="submission" date="2021-06" db="EMBL/GenBank/DDBJ databases">
        <authorList>
            <person name="Lu T."/>
            <person name="Wang Q."/>
            <person name="Han X."/>
        </authorList>
    </citation>
    <scope>NUCLEOTIDE SEQUENCE [LARGE SCALE GENOMIC DNA]</scope>
    <source>
        <strain evidence="3 4">LAM0050</strain>
    </source>
</reference>
<evidence type="ECO:0000259" key="2">
    <source>
        <dbReference type="Pfam" id="PF01814"/>
    </source>
</evidence>
<dbReference type="InterPro" id="IPR050669">
    <property type="entry name" value="Hemerythrin"/>
</dbReference>
<dbReference type="PROSITE" id="PS00550">
    <property type="entry name" value="HEMERYTHRINS"/>
    <property type="match status" value="1"/>
</dbReference>
<dbReference type="InterPro" id="IPR012312">
    <property type="entry name" value="Hemerythrin-like"/>
</dbReference>
<feature type="domain" description="Hemerythrin-like" evidence="2">
    <location>
        <begin position="16"/>
        <end position="120"/>
    </location>
</feature>
<dbReference type="RefSeq" id="WP_217734691.1">
    <property type="nucleotide sequence ID" value="NZ_JAHSPR010000003.1"/>
</dbReference>